<evidence type="ECO:0000313" key="7">
    <source>
        <dbReference type="Proteomes" id="UP001500755"/>
    </source>
</evidence>
<evidence type="ECO:0000256" key="1">
    <source>
        <dbReference type="ARBA" id="ARBA00023015"/>
    </source>
</evidence>
<dbReference type="Pfam" id="PF09339">
    <property type="entry name" value="HTH_IclR"/>
    <property type="match status" value="1"/>
</dbReference>
<dbReference type="Proteomes" id="UP001500755">
    <property type="component" value="Unassembled WGS sequence"/>
</dbReference>
<dbReference type="SMART" id="SM00346">
    <property type="entry name" value="HTH_ICLR"/>
    <property type="match status" value="1"/>
</dbReference>
<keyword evidence="1" id="KW-0805">Transcription regulation</keyword>
<dbReference type="InterPro" id="IPR036388">
    <property type="entry name" value="WH-like_DNA-bd_sf"/>
</dbReference>
<dbReference type="PROSITE" id="PS51078">
    <property type="entry name" value="ICLR_ED"/>
    <property type="match status" value="1"/>
</dbReference>
<dbReference type="RefSeq" id="WP_344308562.1">
    <property type="nucleotide sequence ID" value="NZ_BAAANO010000014.1"/>
</dbReference>
<proteinExistence type="predicted"/>
<feature type="domain" description="IclR-ED" evidence="5">
    <location>
        <begin position="75"/>
        <end position="258"/>
    </location>
</feature>
<dbReference type="InterPro" id="IPR005471">
    <property type="entry name" value="Tscrpt_reg_IclR_N"/>
</dbReference>
<evidence type="ECO:0000259" key="4">
    <source>
        <dbReference type="PROSITE" id="PS51077"/>
    </source>
</evidence>
<keyword evidence="7" id="KW-1185">Reference proteome</keyword>
<name>A0ABN2TEE1_9MICO</name>
<dbReference type="PROSITE" id="PS51077">
    <property type="entry name" value="HTH_ICLR"/>
    <property type="match status" value="1"/>
</dbReference>
<dbReference type="Pfam" id="PF01614">
    <property type="entry name" value="IclR_C"/>
    <property type="match status" value="1"/>
</dbReference>
<organism evidence="6 7">
    <name type="scientific">Brevibacterium samyangense</name>
    <dbReference type="NCBI Taxonomy" id="366888"/>
    <lineage>
        <taxon>Bacteria</taxon>
        <taxon>Bacillati</taxon>
        <taxon>Actinomycetota</taxon>
        <taxon>Actinomycetes</taxon>
        <taxon>Micrococcales</taxon>
        <taxon>Brevibacteriaceae</taxon>
        <taxon>Brevibacterium</taxon>
    </lineage>
</organism>
<dbReference type="InterPro" id="IPR029016">
    <property type="entry name" value="GAF-like_dom_sf"/>
</dbReference>
<dbReference type="InterPro" id="IPR036390">
    <property type="entry name" value="WH_DNA-bd_sf"/>
</dbReference>
<protein>
    <submittedName>
        <fullName evidence="6">IclR family transcriptional regulator</fullName>
    </submittedName>
</protein>
<reference evidence="6 7" key="1">
    <citation type="journal article" date="2019" name="Int. J. Syst. Evol. Microbiol.">
        <title>The Global Catalogue of Microorganisms (GCM) 10K type strain sequencing project: providing services to taxonomists for standard genome sequencing and annotation.</title>
        <authorList>
            <consortium name="The Broad Institute Genomics Platform"/>
            <consortium name="The Broad Institute Genome Sequencing Center for Infectious Disease"/>
            <person name="Wu L."/>
            <person name="Ma J."/>
        </authorList>
    </citation>
    <scope>NUCLEOTIDE SEQUENCE [LARGE SCALE GENOMIC DNA]</scope>
    <source>
        <strain evidence="6 7">JCM 14546</strain>
    </source>
</reference>
<sequence length="260" mass="27826">MSDETGRTPATGMQSVDRALQALDLLAEWGEGAVGEIATALGVHKSTASRLLSTLEARELVEVTEDRGTYRLGFGIIRLASSASGQLQIAHQAHRVTEPLAHDVGETVNFAILSETYAVNIDQSMGPSAVGVHNWVGKLTPLHATSSGKVILAHLPREEWETVLPEGRLVRLTPHTITSRAVLEAQVDATYAQGYAVTYGELDEEINAIAVPVHDLGGTFVGALSISGPAFRFDEPTIMQHLARLQEAGKELGRRVGHLG</sequence>
<comment type="caution">
    <text evidence="6">The sequence shown here is derived from an EMBL/GenBank/DDBJ whole genome shotgun (WGS) entry which is preliminary data.</text>
</comment>
<gene>
    <name evidence="6" type="ORF">GCM10009755_15720</name>
</gene>
<dbReference type="PANTHER" id="PTHR30136:SF24">
    <property type="entry name" value="HTH-TYPE TRANSCRIPTIONAL REPRESSOR ALLR"/>
    <property type="match status" value="1"/>
</dbReference>
<feature type="domain" description="HTH iclR-type" evidence="4">
    <location>
        <begin position="13"/>
        <end position="74"/>
    </location>
</feature>
<dbReference type="PANTHER" id="PTHR30136">
    <property type="entry name" value="HELIX-TURN-HELIX TRANSCRIPTIONAL REGULATOR, ICLR FAMILY"/>
    <property type="match status" value="1"/>
</dbReference>
<evidence type="ECO:0000313" key="6">
    <source>
        <dbReference type="EMBL" id="GAA2006497.1"/>
    </source>
</evidence>
<dbReference type="InterPro" id="IPR014757">
    <property type="entry name" value="Tscrpt_reg_IclR_C"/>
</dbReference>
<dbReference type="SUPFAM" id="SSF46785">
    <property type="entry name" value="Winged helix' DNA-binding domain"/>
    <property type="match status" value="1"/>
</dbReference>
<dbReference type="SUPFAM" id="SSF55781">
    <property type="entry name" value="GAF domain-like"/>
    <property type="match status" value="1"/>
</dbReference>
<dbReference type="EMBL" id="BAAANO010000014">
    <property type="protein sequence ID" value="GAA2006497.1"/>
    <property type="molecule type" value="Genomic_DNA"/>
</dbReference>
<dbReference type="Gene3D" id="1.10.10.10">
    <property type="entry name" value="Winged helix-like DNA-binding domain superfamily/Winged helix DNA-binding domain"/>
    <property type="match status" value="1"/>
</dbReference>
<evidence type="ECO:0000256" key="2">
    <source>
        <dbReference type="ARBA" id="ARBA00023125"/>
    </source>
</evidence>
<keyword evidence="3" id="KW-0804">Transcription</keyword>
<evidence type="ECO:0000256" key="3">
    <source>
        <dbReference type="ARBA" id="ARBA00023163"/>
    </source>
</evidence>
<evidence type="ECO:0000259" key="5">
    <source>
        <dbReference type="PROSITE" id="PS51078"/>
    </source>
</evidence>
<dbReference type="InterPro" id="IPR050707">
    <property type="entry name" value="HTH_MetabolicPath_Reg"/>
</dbReference>
<accession>A0ABN2TEE1</accession>
<keyword evidence="2" id="KW-0238">DNA-binding</keyword>
<dbReference type="Gene3D" id="3.30.450.40">
    <property type="match status" value="1"/>
</dbReference>